<comment type="catalytic activity">
    <reaction evidence="6">
        <text>acetate + ATP = acetyl phosphate + ADP</text>
        <dbReference type="Rhea" id="RHEA:11352"/>
        <dbReference type="ChEBI" id="CHEBI:22191"/>
        <dbReference type="ChEBI" id="CHEBI:30089"/>
        <dbReference type="ChEBI" id="CHEBI:30616"/>
        <dbReference type="ChEBI" id="CHEBI:456216"/>
        <dbReference type="EC" id="2.7.2.1"/>
    </reaction>
</comment>
<keyword evidence="6" id="KW-0963">Cytoplasm</keyword>
<comment type="caution">
    <text evidence="8">The sequence shown here is derived from an EMBL/GenBank/DDBJ whole genome shotgun (WGS) entry which is preliminary data.</text>
</comment>
<evidence type="ECO:0000256" key="7">
    <source>
        <dbReference type="RuleBase" id="RU003835"/>
    </source>
</evidence>
<keyword evidence="5 6" id="KW-0067">ATP-binding</keyword>
<proteinExistence type="inferred from homology"/>
<dbReference type="InterPro" id="IPR004372">
    <property type="entry name" value="Ac/propionate_kinase"/>
</dbReference>
<keyword evidence="6" id="KW-0479">Metal-binding</keyword>
<evidence type="ECO:0000256" key="1">
    <source>
        <dbReference type="ARBA" id="ARBA00008748"/>
    </source>
</evidence>
<feature type="active site" description="Proton donor/acceptor" evidence="6">
    <location>
        <position position="147"/>
    </location>
</feature>
<feature type="binding site" evidence="6">
    <location>
        <position position="383"/>
    </location>
    <ligand>
        <name>Mg(2+)</name>
        <dbReference type="ChEBI" id="CHEBI:18420"/>
    </ligand>
</feature>
<comment type="subunit">
    <text evidence="6">Homodimer.</text>
</comment>
<keyword evidence="6" id="KW-0460">Magnesium</keyword>
<dbReference type="PIRSF" id="PIRSF000722">
    <property type="entry name" value="Acetate_prop_kin"/>
    <property type="match status" value="1"/>
</dbReference>
<keyword evidence="9" id="KW-1185">Reference proteome</keyword>
<feature type="binding site" evidence="6">
    <location>
        <position position="8"/>
    </location>
    <ligand>
        <name>Mg(2+)</name>
        <dbReference type="ChEBI" id="CHEBI:18420"/>
    </ligand>
</feature>
<evidence type="ECO:0000256" key="4">
    <source>
        <dbReference type="ARBA" id="ARBA00022777"/>
    </source>
</evidence>
<dbReference type="EMBL" id="JBHTON010000019">
    <property type="protein sequence ID" value="MFD1484984.1"/>
    <property type="molecule type" value="Genomic_DNA"/>
</dbReference>
<comment type="subcellular location">
    <subcellularLocation>
        <location evidence="6">Cytoplasm</location>
    </subcellularLocation>
</comment>
<dbReference type="PANTHER" id="PTHR21060">
    <property type="entry name" value="ACETATE KINASE"/>
    <property type="match status" value="1"/>
</dbReference>
<keyword evidence="4 6" id="KW-0418">Kinase</keyword>
<name>A0ABW4E815_9LACO</name>
<protein>
    <recommendedName>
        <fullName evidence="6">Acetate kinase</fullName>
        <ecNumber evidence="6">2.7.2.1</ecNumber>
    </recommendedName>
    <alternativeName>
        <fullName evidence="6">Acetokinase</fullName>
    </alternativeName>
</protein>
<dbReference type="SUPFAM" id="SSF53067">
    <property type="entry name" value="Actin-like ATPase domain"/>
    <property type="match status" value="2"/>
</dbReference>
<reference evidence="9" key="1">
    <citation type="journal article" date="2019" name="Int. J. Syst. Evol. Microbiol.">
        <title>The Global Catalogue of Microorganisms (GCM) 10K type strain sequencing project: providing services to taxonomists for standard genome sequencing and annotation.</title>
        <authorList>
            <consortium name="The Broad Institute Genomics Platform"/>
            <consortium name="The Broad Institute Genome Sequencing Center for Infectious Disease"/>
            <person name="Wu L."/>
            <person name="Ma J."/>
        </authorList>
    </citation>
    <scope>NUCLEOTIDE SEQUENCE [LARGE SCALE GENOMIC DNA]</scope>
    <source>
        <strain evidence="9">CCM 8903</strain>
    </source>
</reference>
<dbReference type="RefSeq" id="WP_125748365.1">
    <property type="nucleotide sequence ID" value="NZ_JBHTON010000019.1"/>
</dbReference>
<evidence type="ECO:0000256" key="5">
    <source>
        <dbReference type="ARBA" id="ARBA00022840"/>
    </source>
</evidence>
<feature type="binding site" evidence="6">
    <location>
        <position position="15"/>
    </location>
    <ligand>
        <name>ATP</name>
        <dbReference type="ChEBI" id="CHEBI:30616"/>
    </ligand>
</feature>
<comment type="pathway">
    <text evidence="6">Metabolic intermediate biosynthesis; acetyl-CoA biosynthesis; acetyl-CoA from acetate: step 1/2.</text>
</comment>
<organism evidence="8 9">
    <name type="scientific">Lacticaseibacillus baoqingensis</name>
    <dbReference type="NCBI Taxonomy" id="2486013"/>
    <lineage>
        <taxon>Bacteria</taxon>
        <taxon>Bacillati</taxon>
        <taxon>Bacillota</taxon>
        <taxon>Bacilli</taxon>
        <taxon>Lactobacillales</taxon>
        <taxon>Lactobacillaceae</taxon>
        <taxon>Lacticaseibacillus</taxon>
    </lineage>
</organism>
<dbReference type="GO" id="GO:0016301">
    <property type="term" value="F:kinase activity"/>
    <property type="evidence" value="ECO:0007669"/>
    <property type="project" value="UniProtKB-KW"/>
</dbReference>
<keyword evidence="2 6" id="KW-0808">Transferase</keyword>
<accession>A0ABW4E815</accession>
<dbReference type="InterPro" id="IPR043129">
    <property type="entry name" value="ATPase_NBD"/>
</dbReference>
<sequence length="397" mass="43739">MVKILAVNAGSSTLKWKLFEMPAEKELAEGLVDRLGQPKANIKVKYGDHQVYKDDHPVANFGEAVTSVMDNLKNLGLVKELHEIAGVGHRVVAGGEEFTQSTVVTPEVLLQIENLRDYAPLHNPVEAQYIDVFTKAMPWATEVAVFDTAFHQTMSPENYLYSIPYKYYKEYGARKYGAHGTSVRYVSKRAAEFLGRDPKHLKTVVLHLGSGSSITAVQDGKSVDTSMGFTPLAGITMSTRSGDIDFSLVAYLMKKLDVDTDEMLHILNHDSGVLGISELSQDQRDLKEVEFENPQAKLALDIYANRAAKYVAGYASVMDGIDVLAFTGGVGENSDEMRGMIIDRLGFLGAKLDHDVNVASHGVEKDLSAADAKIKTLLIPTNEELMIVRDVFERLPQ</sequence>
<feature type="binding site" evidence="6">
    <location>
        <begin position="329"/>
        <end position="333"/>
    </location>
    <ligand>
        <name>ATP</name>
        <dbReference type="ChEBI" id="CHEBI:30616"/>
    </ligand>
</feature>
<dbReference type="Proteomes" id="UP001597252">
    <property type="component" value="Unassembled WGS sequence"/>
</dbReference>
<dbReference type="Pfam" id="PF00871">
    <property type="entry name" value="Acetate_kinase"/>
    <property type="match status" value="1"/>
</dbReference>
<feature type="site" description="Transition state stabilizer" evidence="6">
    <location>
        <position position="240"/>
    </location>
</feature>
<evidence type="ECO:0000256" key="2">
    <source>
        <dbReference type="ARBA" id="ARBA00022679"/>
    </source>
</evidence>
<dbReference type="CDD" id="cd24010">
    <property type="entry name" value="ASKHA_NBD_AcK_PK"/>
    <property type="match status" value="1"/>
</dbReference>
<gene>
    <name evidence="6" type="primary">ackA</name>
    <name evidence="8" type="ORF">ACFQ5J_07055</name>
</gene>
<keyword evidence="3 6" id="KW-0547">Nucleotide-binding</keyword>
<evidence type="ECO:0000313" key="9">
    <source>
        <dbReference type="Proteomes" id="UP001597252"/>
    </source>
</evidence>
<dbReference type="InterPro" id="IPR023865">
    <property type="entry name" value="Aliphatic_acid_kinase_CS"/>
</dbReference>
<dbReference type="PANTHER" id="PTHR21060:SF15">
    <property type="entry name" value="ACETATE KINASE-RELATED"/>
    <property type="match status" value="1"/>
</dbReference>
<dbReference type="InterPro" id="IPR000890">
    <property type="entry name" value="Aliphatic_acid_kin_short-chain"/>
</dbReference>
<comment type="cofactor">
    <cofactor evidence="6">
        <name>Mg(2+)</name>
        <dbReference type="ChEBI" id="CHEBI:18420"/>
    </cofactor>
    <cofactor evidence="6">
        <name>Mn(2+)</name>
        <dbReference type="ChEBI" id="CHEBI:29035"/>
    </cofactor>
    <text evidence="6">Mg(2+). Can also accept Mn(2+).</text>
</comment>
<comment type="similarity">
    <text evidence="1 6 7">Belongs to the acetokinase family.</text>
</comment>
<dbReference type="PROSITE" id="PS01075">
    <property type="entry name" value="ACETATE_KINASE_1"/>
    <property type="match status" value="1"/>
</dbReference>
<dbReference type="PROSITE" id="PS01076">
    <property type="entry name" value="ACETATE_KINASE_2"/>
    <property type="match status" value="1"/>
</dbReference>
<evidence type="ECO:0000256" key="6">
    <source>
        <dbReference type="HAMAP-Rule" id="MF_00020"/>
    </source>
</evidence>
<feature type="binding site" evidence="6">
    <location>
        <begin position="282"/>
        <end position="284"/>
    </location>
    <ligand>
        <name>ATP</name>
        <dbReference type="ChEBI" id="CHEBI:30616"/>
    </ligand>
</feature>
<feature type="binding site" evidence="6">
    <location>
        <position position="90"/>
    </location>
    <ligand>
        <name>substrate</name>
    </ligand>
</feature>
<dbReference type="PRINTS" id="PR00471">
    <property type="entry name" value="ACETATEKNASE"/>
</dbReference>
<dbReference type="EC" id="2.7.2.1" evidence="6"/>
<dbReference type="Gene3D" id="3.30.420.40">
    <property type="match status" value="2"/>
</dbReference>
<feature type="site" description="Transition state stabilizer" evidence="6">
    <location>
        <position position="179"/>
    </location>
</feature>
<dbReference type="NCBIfam" id="TIGR00016">
    <property type="entry name" value="ackA"/>
    <property type="match status" value="1"/>
</dbReference>
<feature type="binding site" evidence="6">
    <location>
        <begin position="207"/>
        <end position="211"/>
    </location>
    <ligand>
        <name>ATP</name>
        <dbReference type="ChEBI" id="CHEBI:30616"/>
    </ligand>
</feature>
<evidence type="ECO:0000256" key="3">
    <source>
        <dbReference type="ARBA" id="ARBA00022741"/>
    </source>
</evidence>
<comment type="function">
    <text evidence="6">Catalyzes the formation of acetyl phosphate from acetate and ATP. Can also catalyze the reverse reaction.</text>
</comment>
<evidence type="ECO:0000313" key="8">
    <source>
        <dbReference type="EMBL" id="MFD1484984.1"/>
    </source>
</evidence>
<dbReference type="HAMAP" id="MF_00020">
    <property type="entry name" value="Acetate_kinase"/>
    <property type="match status" value="1"/>
</dbReference>